<keyword evidence="1" id="KW-0853">WD repeat</keyword>
<dbReference type="AlphaFoldDB" id="A0A7S3NKS8"/>
<sequence length="371" mass="40391">MATFGGYNEGKYGETKIGYEDKDVACGRHKLVPSMSISGLQAEVFSIRFSPCGKWLAAACGDGAVRVFATTSGALAQTLLTPQFSNGLPCTIARWRPVGNTERTKNVLLTGNAHGALQHWHVTSGKCLNSYIDEENQIYALDYLPSGDRFAAAGKDPIIKIFDEDTRQLVSTLKGGFGFGLKGEHGHSNRIFSLKFDSSDPNILASAGWDNTIQIWDCRQERSVRTIYGPHLCGDSLDISDDNILAGSWKPTEQLQIYSLSTGQLVRTIDWSSSYLSKQEPLMVYAAQYSKPTNSEFLAAGGSGANEARVFDINNKYGLVGTVTGLARGVFTLDFAPNGRRLSVAGGDATIRIIDIVSREEWELERPGNAQ</sequence>
<dbReference type="InterPro" id="IPR001680">
    <property type="entry name" value="WD40_rpt"/>
</dbReference>
<evidence type="ECO:0000256" key="1">
    <source>
        <dbReference type="PROSITE-ProRule" id="PRU00221"/>
    </source>
</evidence>
<dbReference type="SUPFAM" id="SSF50978">
    <property type="entry name" value="WD40 repeat-like"/>
    <property type="match status" value="1"/>
</dbReference>
<name>A0A7S3NKS8_9STRA</name>
<evidence type="ECO:0000313" key="2">
    <source>
        <dbReference type="EMBL" id="CAE0374365.1"/>
    </source>
</evidence>
<dbReference type="InterPro" id="IPR036322">
    <property type="entry name" value="WD40_repeat_dom_sf"/>
</dbReference>
<dbReference type="InterPro" id="IPR015943">
    <property type="entry name" value="WD40/YVTN_repeat-like_dom_sf"/>
</dbReference>
<dbReference type="EMBL" id="HBIJ01023078">
    <property type="protein sequence ID" value="CAE0374365.1"/>
    <property type="molecule type" value="Transcribed_RNA"/>
</dbReference>
<dbReference type="SMART" id="SM00320">
    <property type="entry name" value="WD40"/>
    <property type="match status" value="4"/>
</dbReference>
<dbReference type="PANTHER" id="PTHR47822">
    <property type="entry name" value="CARBOHYDRATE BINDING DOMAIN CONTAINING PROTEIN"/>
    <property type="match status" value="1"/>
</dbReference>
<accession>A0A7S3NKS8</accession>
<dbReference type="PROSITE" id="PS50294">
    <property type="entry name" value="WD_REPEATS_REGION"/>
    <property type="match status" value="1"/>
</dbReference>
<proteinExistence type="predicted"/>
<dbReference type="PROSITE" id="PS50082">
    <property type="entry name" value="WD_REPEATS_2"/>
    <property type="match status" value="2"/>
</dbReference>
<feature type="repeat" description="WD" evidence="1">
    <location>
        <begin position="37"/>
        <end position="78"/>
    </location>
</feature>
<evidence type="ECO:0008006" key="3">
    <source>
        <dbReference type="Google" id="ProtNLM"/>
    </source>
</evidence>
<protein>
    <recommendedName>
        <fullName evidence="3">Anaphase-promoting complex subunit 4 WD40 domain-containing protein</fullName>
    </recommendedName>
</protein>
<feature type="repeat" description="WD" evidence="1">
    <location>
        <begin position="184"/>
        <end position="226"/>
    </location>
</feature>
<dbReference type="Gene3D" id="2.130.10.10">
    <property type="entry name" value="YVTN repeat-like/Quinoprotein amine dehydrogenase"/>
    <property type="match status" value="3"/>
</dbReference>
<reference evidence="2" key="1">
    <citation type="submission" date="2021-01" db="EMBL/GenBank/DDBJ databases">
        <authorList>
            <person name="Corre E."/>
            <person name="Pelletier E."/>
            <person name="Niang G."/>
            <person name="Scheremetjew M."/>
            <person name="Finn R."/>
            <person name="Kale V."/>
            <person name="Holt S."/>
            <person name="Cochrane G."/>
            <person name="Meng A."/>
            <person name="Brown T."/>
            <person name="Cohen L."/>
        </authorList>
    </citation>
    <scope>NUCLEOTIDE SEQUENCE</scope>
    <source>
        <strain evidence="2">CCMP1510</strain>
    </source>
</reference>
<organism evidence="2">
    <name type="scientific">Aureoumbra lagunensis</name>
    <dbReference type="NCBI Taxonomy" id="44058"/>
    <lineage>
        <taxon>Eukaryota</taxon>
        <taxon>Sar</taxon>
        <taxon>Stramenopiles</taxon>
        <taxon>Ochrophyta</taxon>
        <taxon>Pelagophyceae</taxon>
        <taxon>Pelagomonadales</taxon>
        <taxon>Aureoumbra</taxon>
    </lineage>
</organism>
<gene>
    <name evidence="2" type="ORF">ALAG00032_LOCUS15168</name>
</gene>
<dbReference type="Pfam" id="PF00400">
    <property type="entry name" value="WD40"/>
    <property type="match status" value="4"/>
</dbReference>
<dbReference type="PANTHER" id="PTHR47822:SF2">
    <property type="entry name" value="F-BOX AND WD-40 DOMAIN PROTEIN 7"/>
    <property type="match status" value="1"/>
</dbReference>